<dbReference type="Proteomes" id="UP000218231">
    <property type="component" value="Unassembled WGS sequence"/>
</dbReference>
<dbReference type="EMBL" id="LIAE01010487">
    <property type="protein sequence ID" value="PAV60096.1"/>
    <property type="molecule type" value="Genomic_DNA"/>
</dbReference>
<organism evidence="2 3">
    <name type="scientific">Diploscapter pachys</name>
    <dbReference type="NCBI Taxonomy" id="2018661"/>
    <lineage>
        <taxon>Eukaryota</taxon>
        <taxon>Metazoa</taxon>
        <taxon>Ecdysozoa</taxon>
        <taxon>Nematoda</taxon>
        <taxon>Chromadorea</taxon>
        <taxon>Rhabditida</taxon>
        <taxon>Rhabditina</taxon>
        <taxon>Rhabditomorpha</taxon>
        <taxon>Rhabditoidea</taxon>
        <taxon>Rhabditidae</taxon>
        <taxon>Diploscapter</taxon>
    </lineage>
</organism>
<evidence type="ECO:0000313" key="3">
    <source>
        <dbReference type="Proteomes" id="UP000218231"/>
    </source>
</evidence>
<feature type="compositionally biased region" description="Acidic residues" evidence="1">
    <location>
        <begin position="168"/>
        <end position="177"/>
    </location>
</feature>
<dbReference type="AlphaFoldDB" id="A0A2A2JEB4"/>
<protein>
    <submittedName>
        <fullName evidence="2">Uncharacterized protein</fullName>
    </submittedName>
</protein>
<keyword evidence="3" id="KW-1185">Reference proteome</keyword>
<accession>A0A2A2JEB4</accession>
<sequence length="253" mass="29275">MHQYRMQIENDEFREMASLRQKKKTKMSKSKQLRRWSPPLGEPMLKGRTRWLDMGTVSKQQGWGRKPICRMFISGGISTFSESMCYTLERHLHVEFTSFSEVVTKAIVYWDQLAEEDRFGWEERAVAEKKRCHFIYQRTPPLSAEELYSPLVRKKSHQKTLLSSDEFHSEDDSDPDELPGIVVDSDGESEDELTGIISKEEEFVLAVDGRQQTETQISEGVDASAHNNHAFGPSPLSHKRQPNYRDKQIGAFM</sequence>
<comment type="caution">
    <text evidence="2">The sequence shown here is derived from an EMBL/GenBank/DDBJ whole genome shotgun (WGS) entry which is preliminary data.</text>
</comment>
<evidence type="ECO:0000256" key="1">
    <source>
        <dbReference type="SAM" id="MobiDB-lite"/>
    </source>
</evidence>
<gene>
    <name evidence="2" type="ORF">WR25_25317</name>
</gene>
<proteinExistence type="predicted"/>
<feature type="region of interest" description="Disordered" evidence="1">
    <location>
        <begin position="220"/>
        <end position="253"/>
    </location>
</feature>
<name>A0A2A2JEB4_9BILA</name>
<feature type="compositionally biased region" description="Basic and acidic residues" evidence="1">
    <location>
        <begin position="243"/>
        <end position="253"/>
    </location>
</feature>
<dbReference type="OrthoDB" id="5826521at2759"/>
<feature type="region of interest" description="Disordered" evidence="1">
    <location>
        <begin position="164"/>
        <end position="189"/>
    </location>
</feature>
<evidence type="ECO:0000313" key="2">
    <source>
        <dbReference type="EMBL" id="PAV60096.1"/>
    </source>
</evidence>
<reference evidence="2 3" key="1">
    <citation type="journal article" date="2017" name="Curr. Biol.">
        <title>Genome architecture and evolution of a unichromosomal asexual nematode.</title>
        <authorList>
            <person name="Fradin H."/>
            <person name="Zegar C."/>
            <person name="Gutwein M."/>
            <person name="Lucas J."/>
            <person name="Kovtun M."/>
            <person name="Corcoran D."/>
            <person name="Baugh L.R."/>
            <person name="Kiontke K."/>
            <person name="Gunsalus K."/>
            <person name="Fitch D.H."/>
            <person name="Piano F."/>
        </authorList>
    </citation>
    <scope>NUCLEOTIDE SEQUENCE [LARGE SCALE GENOMIC DNA]</scope>
    <source>
        <strain evidence="2">PF1309</strain>
    </source>
</reference>